<comment type="caution">
    <text evidence="1">The sequence shown here is derived from an EMBL/GenBank/DDBJ whole genome shotgun (WGS) entry which is preliminary data.</text>
</comment>
<proteinExistence type="predicted"/>
<gene>
    <name evidence="1" type="ORF">LTS18_004853</name>
</gene>
<sequence length="252" mass="28628">MPSHLRNYNSFEPISAETTRTPYPSSAPPQKKQKMSLTQTYFIASSARSKLGKEAMKPDHNLRLLVGHANLLDSLMVELHDAEREQEAWFNQSVKSASKADKPQHVQWIDTIEEEDADVEEDNASATDSDSEDEDFSEEDFEMAIPLRRLRSPPVTVTSTEIEDFDEEAIYDDMEKDVNLALTRTPSHHSPPELINDSDSEDDSPPQSPPTMTVEYNEKQREAIATTTQAYFDDKSFVQEGFYIPEREAPLI</sequence>
<keyword evidence="2" id="KW-1185">Reference proteome</keyword>
<name>A0ACC3DB71_9PEZI</name>
<dbReference type="Proteomes" id="UP001186974">
    <property type="component" value="Unassembled WGS sequence"/>
</dbReference>
<feature type="non-terminal residue" evidence="1">
    <location>
        <position position="252"/>
    </location>
</feature>
<reference evidence="1" key="1">
    <citation type="submission" date="2024-09" db="EMBL/GenBank/DDBJ databases">
        <title>Black Yeasts Isolated from many extreme environments.</title>
        <authorList>
            <person name="Coleine C."/>
            <person name="Stajich J.E."/>
            <person name="Selbmann L."/>
        </authorList>
    </citation>
    <scope>NUCLEOTIDE SEQUENCE</scope>
    <source>
        <strain evidence="1">CCFEE 5737</strain>
    </source>
</reference>
<accession>A0ACC3DB71</accession>
<protein>
    <submittedName>
        <fullName evidence="1">Uncharacterized protein</fullName>
    </submittedName>
</protein>
<evidence type="ECO:0000313" key="1">
    <source>
        <dbReference type="EMBL" id="KAK3064691.1"/>
    </source>
</evidence>
<evidence type="ECO:0000313" key="2">
    <source>
        <dbReference type="Proteomes" id="UP001186974"/>
    </source>
</evidence>
<organism evidence="1 2">
    <name type="scientific">Coniosporium uncinatum</name>
    <dbReference type="NCBI Taxonomy" id="93489"/>
    <lineage>
        <taxon>Eukaryota</taxon>
        <taxon>Fungi</taxon>
        <taxon>Dikarya</taxon>
        <taxon>Ascomycota</taxon>
        <taxon>Pezizomycotina</taxon>
        <taxon>Dothideomycetes</taxon>
        <taxon>Dothideomycetes incertae sedis</taxon>
        <taxon>Coniosporium</taxon>
    </lineage>
</organism>
<dbReference type="EMBL" id="JAWDJW010006448">
    <property type="protein sequence ID" value="KAK3064691.1"/>
    <property type="molecule type" value="Genomic_DNA"/>
</dbReference>